<dbReference type="Gene3D" id="2.20.25.240">
    <property type="match status" value="1"/>
</dbReference>
<dbReference type="EMBL" id="ODYU01010091">
    <property type="protein sequence ID" value="SOQ54952.1"/>
    <property type="molecule type" value="Genomic_DNA"/>
</dbReference>
<name>A0A2H1WPS0_SPOFR</name>
<keyword evidence="2" id="KW-0863">Zinc-finger</keyword>
<proteinExistence type="predicted"/>
<feature type="domain" description="FLYWCH-type" evidence="4">
    <location>
        <begin position="7"/>
        <end position="70"/>
    </location>
</feature>
<dbReference type="AlphaFoldDB" id="A0A2H1WPS0"/>
<dbReference type="Pfam" id="PF04500">
    <property type="entry name" value="FLYWCH"/>
    <property type="match status" value="1"/>
</dbReference>
<sequence>MVHTATYVISNRGNKMILHEGYTYTEMKDRRREGCTVTRWACSNRMRYRCRASIRTIQDQIILVKDTHNH</sequence>
<keyword evidence="1" id="KW-0479">Metal-binding</keyword>
<evidence type="ECO:0000256" key="2">
    <source>
        <dbReference type="ARBA" id="ARBA00022771"/>
    </source>
</evidence>
<reference evidence="5" key="1">
    <citation type="submission" date="2016-07" db="EMBL/GenBank/DDBJ databases">
        <authorList>
            <person name="Bretaudeau A."/>
        </authorList>
    </citation>
    <scope>NUCLEOTIDE SEQUENCE</scope>
    <source>
        <strain evidence="5">Rice</strain>
        <tissue evidence="5">Whole body</tissue>
    </source>
</reference>
<keyword evidence="3" id="KW-0862">Zinc</keyword>
<evidence type="ECO:0000256" key="3">
    <source>
        <dbReference type="ARBA" id="ARBA00022833"/>
    </source>
</evidence>
<dbReference type="GO" id="GO:0008270">
    <property type="term" value="F:zinc ion binding"/>
    <property type="evidence" value="ECO:0007669"/>
    <property type="project" value="UniProtKB-KW"/>
</dbReference>
<evidence type="ECO:0000256" key="1">
    <source>
        <dbReference type="ARBA" id="ARBA00022723"/>
    </source>
</evidence>
<evidence type="ECO:0000313" key="5">
    <source>
        <dbReference type="EMBL" id="SOQ54952.1"/>
    </source>
</evidence>
<organism evidence="5">
    <name type="scientific">Spodoptera frugiperda</name>
    <name type="common">Fall armyworm</name>
    <dbReference type="NCBI Taxonomy" id="7108"/>
    <lineage>
        <taxon>Eukaryota</taxon>
        <taxon>Metazoa</taxon>
        <taxon>Ecdysozoa</taxon>
        <taxon>Arthropoda</taxon>
        <taxon>Hexapoda</taxon>
        <taxon>Insecta</taxon>
        <taxon>Pterygota</taxon>
        <taxon>Neoptera</taxon>
        <taxon>Endopterygota</taxon>
        <taxon>Lepidoptera</taxon>
        <taxon>Glossata</taxon>
        <taxon>Ditrysia</taxon>
        <taxon>Noctuoidea</taxon>
        <taxon>Noctuidae</taxon>
        <taxon>Amphipyrinae</taxon>
        <taxon>Spodoptera</taxon>
    </lineage>
</organism>
<gene>
    <name evidence="5" type="ORF">SFRICE_014283</name>
</gene>
<dbReference type="InterPro" id="IPR007588">
    <property type="entry name" value="Znf_FLYWCH"/>
</dbReference>
<protein>
    <submittedName>
        <fullName evidence="5">SFRICE_014283</fullName>
    </submittedName>
</protein>
<accession>A0A2H1WPS0</accession>
<evidence type="ECO:0000259" key="4">
    <source>
        <dbReference type="Pfam" id="PF04500"/>
    </source>
</evidence>